<feature type="transmembrane region" description="Helical" evidence="2">
    <location>
        <begin position="510"/>
        <end position="533"/>
    </location>
</feature>
<protein>
    <recommendedName>
        <fullName evidence="6">Subtilisin</fullName>
    </recommendedName>
</protein>
<evidence type="ECO:0000256" key="1">
    <source>
        <dbReference type="SAM" id="MobiDB-lite"/>
    </source>
</evidence>
<organism evidence="4 5">
    <name type="scientific">Cylindrotheca closterium</name>
    <dbReference type="NCBI Taxonomy" id="2856"/>
    <lineage>
        <taxon>Eukaryota</taxon>
        <taxon>Sar</taxon>
        <taxon>Stramenopiles</taxon>
        <taxon>Ochrophyta</taxon>
        <taxon>Bacillariophyta</taxon>
        <taxon>Bacillariophyceae</taxon>
        <taxon>Bacillariophycidae</taxon>
        <taxon>Bacillariales</taxon>
        <taxon>Bacillariaceae</taxon>
        <taxon>Cylindrotheca</taxon>
    </lineage>
</organism>
<sequence>MKFSSTALISALAFAVADARSWNTAKIQSHLNKVSPEKLLRNARQLDQQNQNQGFEITADYSVKFNECLTLNVLNNQEEEGGENQDGGNNVDHATSIVDYVIVDVISSYDGSVKQFAVDLVTFVTTLANYIPDQMTEYCEACDYDYCYNNNGQNDDGANNNGDANQDNGDENQNGEGQDGEGQEGEGQDGEGQDGEGEDGGARFLANQQNGKIVYTDCDTCSNMSCFNDNNNADGDNANDVYSNENALQWLLNVGECQEINEDYYNYQNADGYQLYAGYTCNSDGTGMDIGVFADEECSILTTTTFAEVVENGGYGASYQSMSSGLVHRVFQQYFDCMNTEYINPGEDQNNQQNDNANEDEDAQFEANEYCQALVQEGAVAMDEACEDENGDGENNYEYDENGNPWGQYTDENGDIVYYDIQDDEDGEQVCMAIQGKNGEYTTALEGGSQLYDYTTTKNINNDDKWNLDSGKEGQNANLTGSGGGNGLWNKSRNKVHNMASQYGFSAAEMWAIVAASFLFGILALLFFIRLFCMGKKKAKLSLDDSEDAVTRSRREPLVNNPEVYVA</sequence>
<keyword evidence="2" id="KW-0812">Transmembrane</keyword>
<feature type="region of interest" description="Disordered" evidence="1">
    <location>
        <begin position="157"/>
        <end position="203"/>
    </location>
</feature>
<feature type="compositionally biased region" description="Low complexity" evidence="1">
    <location>
        <begin position="347"/>
        <end position="356"/>
    </location>
</feature>
<name>A0AAD2G6E0_9STRA</name>
<dbReference type="Proteomes" id="UP001295423">
    <property type="component" value="Unassembled WGS sequence"/>
</dbReference>
<proteinExistence type="predicted"/>
<evidence type="ECO:0008006" key="6">
    <source>
        <dbReference type="Google" id="ProtNLM"/>
    </source>
</evidence>
<evidence type="ECO:0000256" key="2">
    <source>
        <dbReference type="SAM" id="Phobius"/>
    </source>
</evidence>
<evidence type="ECO:0000256" key="3">
    <source>
        <dbReference type="SAM" id="SignalP"/>
    </source>
</evidence>
<feature type="signal peptide" evidence="3">
    <location>
        <begin position="1"/>
        <end position="19"/>
    </location>
</feature>
<evidence type="ECO:0000313" key="5">
    <source>
        <dbReference type="Proteomes" id="UP001295423"/>
    </source>
</evidence>
<dbReference type="EMBL" id="CAKOGP040002191">
    <property type="protein sequence ID" value="CAJ1964546.1"/>
    <property type="molecule type" value="Genomic_DNA"/>
</dbReference>
<accession>A0AAD2G6E0</accession>
<keyword evidence="2" id="KW-0472">Membrane</keyword>
<reference evidence="4" key="1">
    <citation type="submission" date="2023-08" db="EMBL/GenBank/DDBJ databases">
        <authorList>
            <person name="Audoor S."/>
            <person name="Bilcke G."/>
        </authorList>
    </citation>
    <scope>NUCLEOTIDE SEQUENCE</scope>
</reference>
<feature type="compositionally biased region" description="Low complexity" evidence="1">
    <location>
        <begin position="157"/>
        <end position="176"/>
    </location>
</feature>
<feature type="chain" id="PRO_5041901809" description="Subtilisin" evidence="3">
    <location>
        <begin position="20"/>
        <end position="567"/>
    </location>
</feature>
<comment type="caution">
    <text evidence="4">The sequence shown here is derived from an EMBL/GenBank/DDBJ whole genome shotgun (WGS) entry which is preliminary data.</text>
</comment>
<keyword evidence="2" id="KW-1133">Transmembrane helix</keyword>
<evidence type="ECO:0000313" key="4">
    <source>
        <dbReference type="EMBL" id="CAJ1964546.1"/>
    </source>
</evidence>
<feature type="region of interest" description="Disordered" evidence="1">
    <location>
        <begin position="342"/>
        <end position="363"/>
    </location>
</feature>
<feature type="compositionally biased region" description="Acidic residues" evidence="1">
    <location>
        <begin position="178"/>
        <end position="199"/>
    </location>
</feature>
<keyword evidence="3" id="KW-0732">Signal</keyword>
<gene>
    <name evidence="4" type="ORF">CYCCA115_LOCUS20683</name>
</gene>
<keyword evidence="5" id="KW-1185">Reference proteome</keyword>
<dbReference type="AlphaFoldDB" id="A0AAD2G6E0"/>